<feature type="signal peptide" evidence="2">
    <location>
        <begin position="1"/>
        <end position="32"/>
    </location>
</feature>
<proteinExistence type="predicted"/>
<dbReference type="EMBL" id="JBHSQI010000002">
    <property type="protein sequence ID" value="MFC6153086.1"/>
    <property type="molecule type" value="Genomic_DNA"/>
</dbReference>
<evidence type="ECO:0000256" key="1">
    <source>
        <dbReference type="SAM" id="MobiDB-lite"/>
    </source>
</evidence>
<feature type="region of interest" description="Disordered" evidence="1">
    <location>
        <begin position="214"/>
        <end position="250"/>
    </location>
</feature>
<comment type="caution">
    <text evidence="3">The sequence shown here is derived from an EMBL/GenBank/DDBJ whole genome shotgun (WGS) entry which is preliminary data.</text>
</comment>
<reference evidence="4" key="1">
    <citation type="journal article" date="2019" name="Int. J. Syst. Evol. Microbiol.">
        <title>The Global Catalogue of Microorganisms (GCM) 10K type strain sequencing project: providing services to taxonomists for standard genome sequencing and annotation.</title>
        <authorList>
            <consortium name="The Broad Institute Genomics Platform"/>
            <consortium name="The Broad Institute Genome Sequencing Center for Infectious Disease"/>
            <person name="Wu L."/>
            <person name="Ma J."/>
        </authorList>
    </citation>
    <scope>NUCLEOTIDE SEQUENCE [LARGE SCALE GENOMIC DNA]</scope>
    <source>
        <strain evidence="4">DFY28</strain>
    </source>
</reference>
<accession>A0ABW1QU94</accession>
<protein>
    <submittedName>
        <fullName evidence="3">Uncharacterized protein</fullName>
    </submittedName>
</protein>
<keyword evidence="4" id="KW-1185">Reference proteome</keyword>
<organism evidence="3 4">
    <name type="scientific">Nocardioides yefusunii</name>
    <dbReference type="NCBI Taxonomy" id="2500546"/>
    <lineage>
        <taxon>Bacteria</taxon>
        <taxon>Bacillati</taxon>
        <taxon>Actinomycetota</taxon>
        <taxon>Actinomycetes</taxon>
        <taxon>Propionibacteriales</taxon>
        <taxon>Nocardioidaceae</taxon>
        <taxon>Nocardioides</taxon>
    </lineage>
</organism>
<name>A0ABW1QU94_9ACTN</name>
<dbReference type="Proteomes" id="UP001596098">
    <property type="component" value="Unassembled WGS sequence"/>
</dbReference>
<dbReference type="RefSeq" id="WP_128219314.1">
    <property type="nucleotide sequence ID" value="NZ_CP034929.1"/>
</dbReference>
<feature type="compositionally biased region" description="Polar residues" evidence="1">
    <location>
        <begin position="215"/>
        <end position="250"/>
    </location>
</feature>
<feature type="chain" id="PRO_5046596527" evidence="2">
    <location>
        <begin position="33"/>
        <end position="299"/>
    </location>
</feature>
<sequence>MNTPAPSRRAVIRTAAWTAPAVIVAGNTPAFAASGTTSTAACAPMYYSLDWGTSDYTTTAGSLVPTTNSITSSSSSGTVTVSPTGVAATTATKIRMTVNSSFTGRTRGLNVSNFRNMTLSHSYGGSSDVGGTGKVGLTLMQRLSNSTSNGRNSRQTLTITFEKPVKNLSFTITDIDAYNPNPSYQYTDAVLVTGNQPNATGGAGVAVLPDRFTHDTTTNHGTQGSGTAASPLTSRNNGRSGTAVDTNSRGGNVIVHFPTDTEVKTVTVEFWNNRSGSVTSNGQQAIFLTDFTFTRDGIC</sequence>
<keyword evidence="2" id="KW-0732">Signal</keyword>
<dbReference type="InterPro" id="IPR006311">
    <property type="entry name" value="TAT_signal"/>
</dbReference>
<evidence type="ECO:0000313" key="4">
    <source>
        <dbReference type="Proteomes" id="UP001596098"/>
    </source>
</evidence>
<dbReference type="PROSITE" id="PS51318">
    <property type="entry name" value="TAT"/>
    <property type="match status" value="1"/>
</dbReference>
<evidence type="ECO:0000313" key="3">
    <source>
        <dbReference type="EMBL" id="MFC6153086.1"/>
    </source>
</evidence>
<gene>
    <name evidence="3" type="ORF">ACFPWU_05345</name>
</gene>
<evidence type="ECO:0000256" key="2">
    <source>
        <dbReference type="SAM" id="SignalP"/>
    </source>
</evidence>